<feature type="chain" id="PRO_5041412965" description="Secreted protein" evidence="1">
    <location>
        <begin position="24"/>
        <end position="146"/>
    </location>
</feature>
<evidence type="ECO:0000313" key="3">
    <source>
        <dbReference type="Proteomes" id="UP001177023"/>
    </source>
</evidence>
<gene>
    <name evidence="2" type="ORF">MSPICULIGERA_LOCUS5325</name>
</gene>
<evidence type="ECO:0000313" key="2">
    <source>
        <dbReference type="EMBL" id="CAJ0566736.1"/>
    </source>
</evidence>
<accession>A0AA36CD00</accession>
<dbReference type="AlphaFoldDB" id="A0AA36CD00"/>
<name>A0AA36CD00_9BILA</name>
<sequence>MPNFFRAVVLLAVIGHQNRLVNAVTCFKCWSGDQQAILQFQLLEPELYGDVEYNERCSEENQMAVVEVSECPAGKCFARRLEDADNQPLTVRNCYAGPKWKRDRWRVKTPNYTIWDYGCASNNCNFPSVEWLKEGYADGTEGPNGS</sequence>
<feature type="signal peptide" evidence="1">
    <location>
        <begin position="1"/>
        <end position="23"/>
    </location>
</feature>
<proteinExistence type="predicted"/>
<feature type="non-terminal residue" evidence="2">
    <location>
        <position position="146"/>
    </location>
</feature>
<evidence type="ECO:0000256" key="1">
    <source>
        <dbReference type="SAM" id="SignalP"/>
    </source>
</evidence>
<keyword evidence="3" id="KW-1185">Reference proteome</keyword>
<organism evidence="2 3">
    <name type="scientific">Mesorhabditis spiculigera</name>
    <dbReference type="NCBI Taxonomy" id="96644"/>
    <lineage>
        <taxon>Eukaryota</taxon>
        <taxon>Metazoa</taxon>
        <taxon>Ecdysozoa</taxon>
        <taxon>Nematoda</taxon>
        <taxon>Chromadorea</taxon>
        <taxon>Rhabditida</taxon>
        <taxon>Rhabditina</taxon>
        <taxon>Rhabditomorpha</taxon>
        <taxon>Rhabditoidea</taxon>
        <taxon>Rhabditidae</taxon>
        <taxon>Mesorhabditinae</taxon>
        <taxon>Mesorhabditis</taxon>
    </lineage>
</organism>
<protein>
    <recommendedName>
        <fullName evidence="4">Secreted protein</fullName>
    </recommendedName>
</protein>
<dbReference type="EMBL" id="CATQJA010001310">
    <property type="protein sequence ID" value="CAJ0566736.1"/>
    <property type="molecule type" value="Genomic_DNA"/>
</dbReference>
<dbReference type="Proteomes" id="UP001177023">
    <property type="component" value="Unassembled WGS sequence"/>
</dbReference>
<comment type="caution">
    <text evidence="2">The sequence shown here is derived from an EMBL/GenBank/DDBJ whole genome shotgun (WGS) entry which is preliminary data.</text>
</comment>
<reference evidence="2" key="1">
    <citation type="submission" date="2023-06" db="EMBL/GenBank/DDBJ databases">
        <authorList>
            <person name="Delattre M."/>
        </authorList>
    </citation>
    <scope>NUCLEOTIDE SEQUENCE</scope>
    <source>
        <strain evidence="2">AF72</strain>
    </source>
</reference>
<evidence type="ECO:0008006" key="4">
    <source>
        <dbReference type="Google" id="ProtNLM"/>
    </source>
</evidence>
<keyword evidence="1" id="KW-0732">Signal</keyword>